<feature type="active site" description="Proton acceptor" evidence="4">
    <location>
        <position position="207"/>
    </location>
</feature>
<comment type="caution">
    <text evidence="4">Lacks conserved residue(s) required for the propagation of feature annotation.</text>
</comment>
<name>A0AAW9QM42_9CHRO</name>
<dbReference type="Pfam" id="PF01734">
    <property type="entry name" value="Patatin"/>
    <property type="match status" value="1"/>
</dbReference>
<sequence>MSAKPKVAIACQGGGSQTAFTAGALKALFDENIQDRVDIVSLSGTSGGAICAALTWYALQKGENPVTRRLIEFWHDNTARSPGEKFFNNFVIRSVELTGKGLLPQFSLSPYSPFVQQWMEMATKGFRDEFTDLRALLEKHLDFAQMKAWGARPKRPVLLLGACNILSGKLWKFNSRIESIEVEKILASCAIPNLFPAVEIGENAYWDGIFSDNPPIDELIDPFFVGAENLPDEIWVIKINPTERATIPKQPDDILDRRNELEGNISLFQDLKKVERLNDLFLRGAFKAEFLEQYAIKEPIKIPKAFQDDADKPYHIPLIEMSEEIRNGLNYESKLDRSPEHIDELIRDGEKQARKFLDTRFREDF</sequence>
<dbReference type="PANTHER" id="PTHR14226">
    <property type="entry name" value="NEUROPATHY TARGET ESTERASE/SWISS CHEESE D.MELANOGASTER"/>
    <property type="match status" value="1"/>
</dbReference>
<dbReference type="InterPro" id="IPR002641">
    <property type="entry name" value="PNPLA_dom"/>
</dbReference>
<evidence type="ECO:0000259" key="5">
    <source>
        <dbReference type="PROSITE" id="PS51635"/>
    </source>
</evidence>
<keyword evidence="7" id="KW-1185">Reference proteome</keyword>
<dbReference type="SUPFAM" id="SSF52151">
    <property type="entry name" value="FabD/lysophospholipase-like"/>
    <property type="match status" value="1"/>
</dbReference>
<dbReference type="EMBL" id="JBAFSM010000024">
    <property type="protein sequence ID" value="MEG3438133.1"/>
    <property type="molecule type" value="Genomic_DNA"/>
</dbReference>
<evidence type="ECO:0000256" key="4">
    <source>
        <dbReference type="PROSITE-ProRule" id="PRU01161"/>
    </source>
</evidence>
<dbReference type="AlphaFoldDB" id="A0AAW9QM42"/>
<dbReference type="PROSITE" id="PS51635">
    <property type="entry name" value="PNPLA"/>
    <property type="match status" value="1"/>
</dbReference>
<dbReference type="Proteomes" id="UP001328733">
    <property type="component" value="Unassembled WGS sequence"/>
</dbReference>
<gene>
    <name evidence="6" type="ORF">V0288_13475</name>
</gene>
<dbReference type="InterPro" id="IPR016035">
    <property type="entry name" value="Acyl_Trfase/lysoPLipase"/>
</dbReference>
<keyword evidence="2 4" id="KW-0442">Lipid degradation</keyword>
<organism evidence="6 7">
    <name type="scientific">Pannus brasiliensis CCIBt3594</name>
    <dbReference type="NCBI Taxonomy" id="1427578"/>
    <lineage>
        <taxon>Bacteria</taxon>
        <taxon>Bacillati</taxon>
        <taxon>Cyanobacteriota</taxon>
        <taxon>Cyanophyceae</taxon>
        <taxon>Oscillatoriophycideae</taxon>
        <taxon>Chroococcales</taxon>
        <taxon>Microcystaceae</taxon>
        <taxon>Pannus</taxon>
    </lineage>
</organism>
<dbReference type="PANTHER" id="PTHR14226:SF78">
    <property type="entry name" value="SLR0060 PROTEIN"/>
    <property type="match status" value="1"/>
</dbReference>
<dbReference type="GO" id="GO:0016787">
    <property type="term" value="F:hydrolase activity"/>
    <property type="evidence" value="ECO:0007669"/>
    <property type="project" value="UniProtKB-UniRule"/>
</dbReference>
<accession>A0AAW9QM42</accession>
<proteinExistence type="predicted"/>
<keyword evidence="3 4" id="KW-0443">Lipid metabolism</keyword>
<evidence type="ECO:0000256" key="1">
    <source>
        <dbReference type="ARBA" id="ARBA00022801"/>
    </source>
</evidence>
<feature type="domain" description="PNPLA" evidence="5">
    <location>
        <begin position="9"/>
        <end position="220"/>
    </location>
</feature>
<dbReference type="RefSeq" id="WP_332865616.1">
    <property type="nucleotide sequence ID" value="NZ_JBAFSM010000024.1"/>
</dbReference>
<evidence type="ECO:0000256" key="2">
    <source>
        <dbReference type="ARBA" id="ARBA00022963"/>
    </source>
</evidence>
<feature type="active site" description="Nucleophile" evidence="4">
    <location>
        <position position="46"/>
    </location>
</feature>
<protein>
    <submittedName>
        <fullName evidence="6">Patatin-like phospholipase family protein</fullName>
    </submittedName>
</protein>
<dbReference type="GO" id="GO:0016042">
    <property type="term" value="P:lipid catabolic process"/>
    <property type="evidence" value="ECO:0007669"/>
    <property type="project" value="UniProtKB-UniRule"/>
</dbReference>
<evidence type="ECO:0000256" key="3">
    <source>
        <dbReference type="ARBA" id="ARBA00023098"/>
    </source>
</evidence>
<evidence type="ECO:0000313" key="7">
    <source>
        <dbReference type="Proteomes" id="UP001328733"/>
    </source>
</evidence>
<reference evidence="6 7" key="1">
    <citation type="submission" date="2024-01" db="EMBL/GenBank/DDBJ databases">
        <title>Genomic insights into the taxonomy and metabolism of the cyanobacterium Pannus brasiliensis CCIBt3594.</title>
        <authorList>
            <person name="Machado M."/>
            <person name="Botero N.B."/>
            <person name="Andreote A.P.D."/>
            <person name="Feitosa A.M.T."/>
            <person name="Popin R."/>
            <person name="Sivonen K."/>
            <person name="Fiore M.F."/>
        </authorList>
    </citation>
    <scope>NUCLEOTIDE SEQUENCE [LARGE SCALE GENOMIC DNA]</scope>
    <source>
        <strain evidence="6 7">CCIBt3594</strain>
    </source>
</reference>
<feature type="short sequence motif" description="GXSXG" evidence="4">
    <location>
        <begin position="44"/>
        <end position="48"/>
    </location>
</feature>
<dbReference type="Gene3D" id="3.40.1090.10">
    <property type="entry name" value="Cytosolic phospholipase A2 catalytic domain"/>
    <property type="match status" value="2"/>
</dbReference>
<evidence type="ECO:0000313" key="6">
    <source>
        <dbReference type="EMBL" id="MEG3438133.1"/>
    </source>
</evidence>
<keyword evidence="1 4" id="KW-0378">Hydrolase</keyword>
<dbReference type="InterPro" id="IPR050301">
    <property type="entry name" value="NTE"/>
</dbReference>
<comment type="caution">
    <text evidence="6">The sequence shown here is derived from an EMBL/GenBank/DDBJ whole genome shotgun (WGS) entry which is preliminary data.</text>
</comment>